<keyword evidence="4 15" id="KW-0732">Signal</keyword>
<keyword evidence="7" id="KW-1064">Adaptive immunity</keyword>
<dbReference type="GO" id="GO:0009897">
    <property type="term" value="C:external side of plasma membrane"/>
    <property type="evidence" value="ECO:0007669"/>
    <property type="project" value="TreeGrafter"/>
</dbReference>
<evidence type="ECO:0000259" key="16">
    <source>
        <dbReference type="PROSITE" id="PS50835"/>
    </source>
</evidence>
<feature type="chain" id="PRO_5029882982" evidence="15">
    <location>
        <begin position="22"/>
        <end position="220"/>
    </location>
</feature>
<dbReference type="AlphaFoldDB" id="A0A7L3LKE6"/>
<dbReference type="InterPro" id="IPR036179">
    <property type="entry name" value="Ig-like_dom_sf"/>
</dbReference>
<keyword evidence="9" id="KW-0564">Palmitate</keyword>
<feature type="domain" description="Ig-like" evidence="16">
    <location>
        <begin position="25"/>
        <end position="135"/>
    </location>
</feature>
<keyword evidence="18" id="KW-1185">Reference proteome</keyword>
<evidence type="ECO:0000256" key="15">
    <source>
        <dbReference type="SAM" id="SignalP"/>
    </source>
</evidence>
<dbReference type="InterPro" id="IPR015468">
    <property type="entry name" value="CD8_asu"/>
</dbReference>
<dbReference type="EMBL" id="VZTY01021298">
    <property type="protein sequence ID" value="NXU54675.1"/>
    <property type="molecule type" value="Genomic_DNA"/>
</dbReference>
<dbReference type="PROSITE" id="PS50835">
    <property type="entry name" value="IG_LIKE"/>
    <property type="match status" value="1"/>
</dbReference>
<keyword evidence="13" id="KW-0393">Immunoglobulin domain</keyword>
<keyword evidence="12" id="KW-0449">Lipoprotein</keyword>
<accession>A0A7L3LKE6</accession>
<protein>
    <submittedName>
        <fullName evidence="17">CD8A protein</fullName>
    </submittedName>
</protein>
<evidence type="ECO:0000256" key="2">
    <source>
        <dbReference type="ARBA" id="ARBA00022475"/>
    </source>
</evidence>
<evidence type="ECO:0000313" key="18">
    <source>
        <dbReference type="Proteomes" id="UP000582182"/>
    </source>
</evidence>
<dbReference type="OrthoDB" id="9906515at2759"/>
<organism evidence="17 18">
    <name type="scientific">Turnix velox</name>
    <name type="common">Little buttonquail</name>
    <dbReference type="NCBI Taxonomy" id="2529409"/>
    <lineage>
        <taxon>Eukaryota</taxon>
        <taxon>Metazoa</taxon>
        <taxon>Chordata</taxon>
        <taxon>Craniata</taxon>
        <taxon>Vertebrata</taxon>
        <taxon>Euteleostomi</taxon>
        <taxon>Archelosauria</taxon>
        <taxon>Archosauria</taxon>
        <taxon>Dinosauria</taxon>
        <taxon>Saurischia</taxon>
        <taxon>Theropoda</taxon>
        <taxon>Coelurosauria</taxon>
        <taxon>Aves</taxon>
        <taxon>Neognathae</taxon>
        <taxon>Neoaves</taxon>
        <taxon>Charadriiformes</taxon>
        <taxon>Turnicidae</taxon>
        <taxon>Turnix</taxon>
    </lineage>
</organism>
<evidence type="ECO:0000256" key="1">
    <source>
        <dbReference type="ARBA" id="ARBA00004251"/>
    </source>
</evidence>
<evidence type="ECO:0000256" key="5">
    <source>
        <dbReference type="ARBA" id="ARBA00022859"/>
    </source>
</evidence>
<evidence type="ECO:0000256" key="8">
    <source>
        <dbReference type="ARBA" id="ARBA00023136"/>
    </source>
</evidence>
<feature type="non-terminal residue" evidence="17">
    <location>
        <position position="1"/>
    </location>
</feature>
<evidence type="ECO:0000256" key="3">
    <source>
        <dbReference type="ARBA" id="ARBA00022692"/>
    </source>
</evidence>
<keyword evidence="11" id="KW-0325">Glycoprotein</keyword>
<dbReference type="SUPFAM" id="SSF48726">
    <property type="entry name" value="Immunoglobulin"/>
    <property type="match status" value="1"/>
</dbReference>
<keyword evidence="6 14" id="KW-1133">Transmembrane helix</keyword>
<sequence>MDRSPTLLLLLALGLCEYGHGAVCPPLQGGEMLARFRDRRTTHPQMRQRLELECVSDKEDSGTFWIRQDKDGNLYFIVFISSMSKTTFEGNEKKSTRFEASRDGKLYRLAVMSFKPGDEGTYFCLMINNQKLYFSPGLSAFFPGQQHLHITSLSSAKMPTSPGPSLFSFPVDTSKENVTYFCEIFIWVPLAGACLLLLIALAVTVILCQQTRRRRCRCKR</sequence>
<evidence type="ECO:0000313" key="17">
    <source>
        <dbReference type="EMBL" id="NXU54675.1"/>
    </source>
</evidence>
<dbReference type="Pfam" id="PF07686">
    <property type="entry name" value="V-set"/>
    <property type="match status" value="1"/>
</dbReference>
<evidence type="ECO:0000256" key="10">
    <source>
        <dbReference type="ARBA" id="ARBA00023157"/>
    </source>
</evidence>
<feature type="non-terminal residue" evidence="17">
    <location>
        <position position="220"/>
    </location>
</feature>
<dbReference type="PANTHER" id="PTHR10441">
    <property type="entry name" value="CD8 ALPHA CHAIN"/>
    <property type="match status" value="1"/>
</dbReference>
<reference evidence="17 18" key="1">
    <citation type="submission" date="2019-09" db="EMBL/GenBank/DDBJ databases">
        <title>Bird 10,000 Genomes (B10K) Project - Family phase.</title>
        <authorList>
            <person name="Zhang G."/>
        </authorList>
    </citation>
    <scope>NUCLEOTIDE SEQUENCE [LARGE SCALE GENOMIC DNA]</scope>
    <source>
        <strain evidence="17">B10K-DU-029-46</strain>
    </source>
</reference>
<dbReference type="PANTHER" id="PTHR10441:SF2">
    <property type="entry name" value="T-CELL SURFACE GLYCOPROTEIN CD8 ALPHA CHAIN"/>
    <property type="match status" value="1"/>
</dbReference>
<gene>
    <name evidence="17" type="primary">Cd8a</name>
    <name evidence="17" type="ORF">TURVEL_R05972</name>
</gene>
<keyword evidence="3 14" id="KW-0812">Transmembrane</keyword>
<dbReference type="FunFam" id="2.60.40.10:FF:001514">
    <property type="entry name" value="CD8 alpha chain"/>
    <property type="match status" value="1"/>
</dbReference>
<comment type="caution">
    <text evidence="17">The sequence shown here is derived from an EMBL/GenBank/DDBJ whole genome shotgun (WGS) entry which is preliminary data.</text>
</comment>
<feature type="transmembrane region" description="Helical" evidence="14">
    <location>
        <begin position="184"/>
        <end position="207"/>
    </location>
</feature>
<dbReference type="GO" id="GO:0007166">
    <property type="term" value="P:cell surface receptor signaling pathway"/>
    <property type="evidence" value="ECO:0007669"/>
    <property type="project" value="TreeGrafter"/>
</dbReference>
<dbReference type="InterPro" id="IPR013783">
    <property type="entry name" value="Ig-like_fold"/>
</dbReference>
<dbReference type="Gene3D" id="2.60.40.10">
    <property type="entry name" value="Immunoglobulins"/>
    <property type="match status" value="1"/>
</dbReference>
<dbReference type="InterPro" id="IPR013106">
    <property type="entry name" value="Ig_V-set"/>
</dbReference>
<dbReference type="GO" id="GO:0002456">
    <property type="term" value="P:T cell mediated immunity"/>
    <property type="evidence" value="ECO:0007669"/>
    <property type="project" value="TreeGrafter"/>
</dbReference>
<keyword evidence="8 14" id="KW-0472">Membrane</keyword>
<dbReference type="GO" id="GO:0045065">
    <property type="term" value="P:cytotoxic T cell differentiation"/>
    <property type="evidence" value="ECO:0007669"/>
    <property type="project" value="TreeGrafter"/>
</dbReference>
<evidence type="ECO:0000256" key="6">
    <source>
        <dbReference type="ARBA" id="ARBA00022989"/>
    </source>
</evidence>
<dbReference type="Proteomes" id="UP000582182">
    <property type="component" value="Unassembled WGS sequence"/>
</dbReference>
<keyword evidence="5" id="KW-0391">Immunity</keyword>
<comment type="subcellular location">
    <subcellularLocation>
        <location evidence="1">Cell membrane</location>
        <topology evidence="1">Single-pass type I membrane protein</topology>
    </subcellularLocation>
</comment>
<evidence type="ECO:0000256" key="12">
    <source>
        <dbReference type="ARBA" id="ARBA00023288"/>
    </source>
</evidence>
<name>A0A7L3LKE6_9CHAR</name>
<keyword evidence="10" id="KW-1015">Disulfide bond</keyword>
<feature type="signal peptide" evidence="15">
    <location>
        <begin position="1"/>
        <end position="21"/>
    </location>
</feature>
<keyword evidence="2" id="KW-1003">Cell membrane</keyword>
<evidence type="ECO:0000256" key="11">
    <source>
        <dbReference type="ARBA" id="ARBA00023180"/>
    </source>
</evidence>
<evidence type="ECO:0000256" key="9">
    <source>
        <dbReference type="ARBA" id="ARBA00023139"/>
    </source>
</evidence>
<dbReference type="InterPro" id="IPR007110">
    <property type="entry name" value="Ig-like_dom"/>
</dbReference>
<evidence type="ECO:0000256" key="4">
    <source>
        <dbReference type="ARBA" id="ARBA00022729"/>
    </source>
</evidence>
<proteinExistence type="predicted"/>
<evidence type="ECO:0000256" key="13">
    <source>
        <dbReference type="ARBA" id="ARBA00023319"/>
    </source>
</evidence>
<evidence type="ECO:0000256" key="7">
    <source>
        <dbReference type="ARBA" id="ARBA00023130"/>
    </source>
</evidence>
<evidence type="ECO:0000256" key="14">
    <source>
        <dbReference type="SAM" id="Phobius"/>
    </source>
</evidence>